<keyword evidence="4 6" id="KW-0689">Ribosomal protein</keyword>
<dbReference type="SUPFAM" id="SSF56053">
    <property type="entry name" value="Ribosomal protein L6"/>
    <property type="match status" value="2"/>
</dbReference>
<evidence type="ECO:0000256" key="5">
    <source>
        <dbReference type="ARBA" id="ARBA00023274"/>
    </source>
</evidence>
<dbReference type="STRING" id="1122252.SAMN05660443_2771"/>
<evidence type="ECO:0000256" key="2">
    <source>
        <dbReference type="ARBA" id="ARBA00022730"/>
    </source>
</evidence>
<evidence type="ECO:0000256" key="4">
    <source>
        <dbReference type="ARBA" id="ARBA00022980"/>
    </source>
</evidence>
<keyword evidence="2 6" id="KW-0699">rRNA-binding</keyword>
<dbReference type="InterPro" id="IPR000702">
    <property type="entry name" value="Ribosomal_uL6-like"/>
</dbReference>
<dbReference type="Proteomes" id="UP000199058">
    <property type="component" value="Unassembled WGS sequence"/>
</dbReference>
<comment type="function">
    <text evidence="6 8">This protein binds to the 23S rRNA, and is important in its secondary structure. It is located near the subunit interface in the base of the L7/L12 stalk, and near the tRNA binding site of the peptidyltransferase center.</text>
</comment>
<reference evidence="10 11" key="1">
    <citation type="submission" date="2016-10" db="EMBL/GenBank/DDBJ databases">
        <authorList>
            <person name="de Groot N.N."/>
        </authorList>
    </citation>
    <scope>NUCLEOTIDE SEQUENCE [LARGE SCALE GENOMIC DNA]</scope>
    <source>
        <strain evidence="10 11">DSM 18438</strain>
    </source>
</reference>
<dbReference type="FunFam" id="3.90.930.12:FF:000002">
    <property type="entry name" value="50S ribosomal protein L6"/>
    <property type="match status" value="1"/>
</dbReference>
<proteinExistence type="inferred from homology"/>
<dbReference type="FunFam" id="3.90.930.12:FF:000001">
    <property type="entry name" value="50S ribosomal protein L6"/>
    <property type="match status" value="1"/>
</dbReference>
<comment type="subunit">
    <text evidence="6">Part of the 50S ribosomal subunit.</text>
</comment>
<evidence type="ECO:0000256" key="1">
    <source>
        <dbReference type="ARBA" id="ARBA00009356"/>
    </source>
</evidence>
<sequence>MSRVAKKPIELPAGVELKLNDSKVTVKGGNGSLELDIHPLVDVKVDDKTVTVAAGNPNNRAAWAHAGTTRALVNNMVTGVSTGFSKSLEINGVGYRAQAKGQTINLTLGFSHPVEYTLPAGVTAETPSNTQIVLKGADKQLLGQCAAEIRSFRRPEPYKGKGIRYSDELVRRKEAKKK</sequence>
<dbReference type="PRINTS" id="PR00059">
    <property type="entry name" value="RIBOSOMALL6"/>
</dbReference>
<dbReference type="NCBIfam" id="TIGR03654">
    <property type="entry name" value="L6_bact"/>
    <property type="match status" value="1"/>
</dbReference>
<keyword evidence="11" id="KW-1185">Reference proteome</keyword>
<keyword evidence="3 6" id="KW-0694">RNA-binding</keyword>
<dbReference type="InterPro" id="IPR002358">
    <property type="entry name" value="Ribosomal_uL6_CS"/>
</dbReference>
<keyword evidence="5 6" id="KW-0687">Ribonucleoprotein</keyword>
<evidence type="ECO:0000313" key="11">
    <source>
        <dbReference type="Proteomes" id="UP000199058"/>
    </source>
</evidence>
<dbReference type="Pfam" id="PF00347">
    <property type="entry name" value="Ribosomal_L6"/>
    <property type="match status" value="2"/>
</dbReference>
<name>A0A1I1JG22_9GAMM</name>
<evidence type="ECO:0000256" key="8">
    <source>
        <dbReference type="RuleBase" id="RU003870"/>
    </source>
</evidence>
<dbReference type="PROSITE" id="PS00525">
    <property type="entry name" value="RIBOSOMAL_L6_1"/>
    <property type="match status" value="1"/>
</dbReference>
<dbReference type="GO" id="GO:0019843">
    <property type="term" value="F:rRNA binding"/>
    <property type="evidence" value="ECO:0007669"/>
    <property type="project" value="UniProtKB-UniRule"/>
</dbReference>
<evidence type="ECO:0000259" key="9">
    <source>
        <dbReference type="Pfam" id="PF00347"/>
    </source>
</evidence>
<dbReference type="AlphaFoldDB" id="A0A1I1JG22"/>
<dbReference type="OrthoDB" id="9805007at2"/>
<dbReference type="PANTHER" id="PTHR11655">
    <property type="entry name" value="60S/50S RIBOSOMAL PROTEIN L6/L9"/>
    <property type="match status" value="1"/>
</dbReference>
<gene>
    <name evidence="6" type="primary">rplF</name>
    <name evidence="10" type="ORF">SAMN05660443_2771</name>
</gene>
<evidence type="ECO:0000256" key="3">
    <source>
        <dbReference type="ARBA" id="ARBA00022884"/>
    </source>
</evidence>
<dbReference type="RefSeq" id="WP_091964891.1">
    <property type="nucleotide sequence ID" value="NZ_FOLH01000007.1"/>
</dbReference>
<feature type="domain" description="Large ribosomal subunit protein uL6 alpha-beta" evidence="9">
    <location>
        <begin position="12"/>
        <end position="83"/>
    </location>
</feature>
<dbReference type="InterPro" id="IPR020040">
    <property type="entry name" value="Ribosomal_uL6_a/b-dom"/>
</dbReference>
<dbReference type="GO" id="GO:0022625">
    <property type="term" value="C:cytosolic large ribosomal subunit"/>
    <property type="evidence" value="ECO:0007669"/>
    <property type="project" value="UniProtKB-UniRule"/>
</dbReference>
<evidence type="ECO:0000256" key="7">
    <source>
        <dbReference type="RuleBase" id="RU003869"/>
    </source>
</evidence>
<feature type="domain" description="Large ribosomal subunit protein uL6 alpha-beta" evidence="9">
    <location>
        <begin position="92"/>
        <end position="165"/>
    </location>
</feature>
<dbReference type="InterPro" id="IPR036789">
    <property type="entry name" value="Ribosomal_uL6-like_a/b-dom_sf"/>
</dbReference>
<dbReference type="Gene3D" id="3.90.930.12">
    <property type="entry name" value="Ribosomal protein L6, alpha-beta domain"/>
    <property type="match status" value="2"/>
</dbReference>
<dbReference type="PIRSF" id="PIRSF002162">
    <property type="entry name" value="Ribosomal_L6"/>
    <property type="match status" value="1"/>
</dbReference>
<evidence type="ECO:0000256" key="6">
    <source>
        <dbReference type="HAMAP-Rule" id="MF_01365"/>
    </source>
</evidence>
<dbReference type="GO" id="GO:0003735">
    <property type="term" value="F:structural constituent of ribosome"/>
    <property type="evidence" value="ECO:0007669"/>
    <property type="project" value="UniProtKB-UniRule"/>
</dbReference>
<accession>A0A1I1JG22</accession>
<protein>
    <recommendedName>
        <fullName evidence="6">Large ribosomal subunit protein uL6</fullName>
    </recommendedName>
</protein>
<dbReference type="EMBL" id="FOLH01000007">
    <property type="protein sequence ID" value="SFC47494.1"/>
    <property type="molecule type" value="Genomic_DNA"/>
</dbReference>
<evidence type="ECO:0000313" key="10">
    <source>
        <dbReference type="EMBL" id="SFC47494.1"/>
    </source>
</evidence>
<dbReference type="InterPro" id="IPR019906">
    <property type="entry name" value="Ribosomal_uL6_bac-type"/>
</dbReference>
<dbReference type="GO" id="GO:0002181">
    <property type="term" value="P:cytoplasmic translation"/>
    <property type="evidence" value="ECO:0007669"/>
    <property type="project" value="TreeGrafter"/>
</dbReference>
<organism evidence="10 11">
    <name type="scientific">Marinospirillum celere</name>
    <dbReference type="NCBI Taxonomy" id="1122252"/>
    <lineage>
        <taxon>Bacteria</taxon>
        <taxon>Pseudomonadati</taxon>
        <taxon>Pseudomonadota</taxon>
        <taxon>Gammaproteobacteria</taxon>
        <taxon>Oceanospirillales</taxon>
        <taxon>Oceanospirillaceae</taxon>
        <taxon>Marinospirillum</taxon>
    </lineage>
</organism>
<dbReference type="PANTHER" id="PTHR11655:SF14">
    <property type="entry name" value="LARGE RIBOSOMAL SUBUNIT PROTEIN UL6M"/>
    <property type="match status" value="1"/>
</dbReference>
<comment type="similarity">
    <text evidence="1 6 7">Belongs to the universal ribosomal protein uL6 family.</text>
</comment>
<dbReference type="HAMAP" id="MF_01365_B">
    <property type="entry name" value="Ribosomal_uL6_B"/>
    <property type="match status" value="1"/>
</dbReference>